<dbReference type="Proteomes" id="UP000516230">
    <property type="component" value="Chromosome"/>
</dbReference>
<evidence type="ECO:0000256" key="3">
    <source>
        <dbReference type="ARBA" id="ARBA00022840"/>
    </source>
</evidence>
<dbReference type="InterPro" id="IPR041472">
    <property type="entry name" value="BL00235/CARNS1_N"/>
</dbReference>
<dbReference type="Pfam" id="PF18130">
    <property type="entry name" value="ATPgrasp_N"/>
    <property type="match status" value="1"/>
</dbReference>
<dbReference type="GO" id="GO:0005524">
    <property type="term" value="F:ATP binding"/>
    <property type="evidence" value="ECO:0007669"/>
    <property type="project" value="UniProtKB-UniRule"/>
</dbReference>
<dbReference type="InterPro" id="IPR040570">
    <property type="entry name" value="LAL_C2"/>
</dbReference>
<feature type="domain" description="ATP-grasp" evidence="5">
    <location>
        <begin position="114"/>
        <end position="316"/>
    </location>
</feature>
<accession>A0A7H0HZI4</accession>
<dbReference type="InterPro" id="IPR052032">
    <property type="entry name" value="ATP-dep_AA_Ligase"/>
</dbReference>
<dbReference type="Pfam" id="PF13535">
    <property type="entry name" value="ATP-grasp_4"/>
    <property type="match status" value="1"/>
</dbReference>
<name>A0A7H0HZI4_9ACTN</name>
<reference evidence="6 7" key="1">
    <citation type="submission" date="2020-08" db="EMBL/GenBank/DDBJ databases">
        <title>A novel species.</title>
        <authorList>
            <person name="Gao J."/>
        </authorList>
    </citation>
    <scope>NUCLEOTIDE SEQUENCE [LARGE SCALE GENOMIC DNA]</scope>
    <source>
        <strain evidence="6 7">CRPJ-33</strain>
    </source>
</reference>
<dbReference type="AlphaFoldDB" id="A0A7H0HZI4"/>
<evidence type="ECO:0000313" key="7">
    <source>
        <dbReference type="Proteomes" id="UP000516230"/>
    </source>
</evidence>
<evidence type="ECO:0000256" key="2">
    <source>
        <dbReference type="ARBA" id="ARBA00022741"/>
    </source>
</evidence>
<dbReference type="GO" id="GO:0016874">
    <property type="term" value="F:ligase activity"/>
    <property type="evidence" value="ECO:0007669"/>
    <property type="project" value="UniProtKB-KW"/>
</dbReference>
<dbReference type="InterPro" id="IPR011761">
    <property type="entry name" value="ATP-grasp"/>
</dbReference>
<dbReference type="SUPFAM" id="SSF56059">
    <property type="entry name" value="Glutathione synthetase ATP-binding domain-like"/>
    <property type="match status" value="1"/>
</dbReference>
<evidence type="ECO:0000313" key="6">
    <source>
        <dbReference type="EMBL" id="QNP65950.1"/>
    </source>
</evidence>
<keyword evidence="7" id="KW-1185">Reference proteome</keyword>
<sequence length="413" mass="43919">MTDAVIMCNLRPNQLEHHAALRAAHRLGLKVLLITDQKAEVAPSLLAEQIRVPTYDIPQLVAAGRELAARHRVAAVVTWSDRDVLGTAELARALGLPGLDPGAAPAFRNKHLMRTALAELPEYLPRFARVTGVAELESAAEYVGTPAVLKPTGAAGSIGIFEIHRHADLRPAFDRLTAYTRPEVHPIFATSTGELILEEFLTGSEHSVEGYVHQGRVTLAGVTDKTTLAPFHTETRHVFPSALPAGATAAIARMTEAVVGRLGLDDGVFHLECKWDGERPRLVEVAARVGGDHITSHLVPLATGTSFYENTLRVATGAAPLAPTAPPLAAGVQKFLAPHAGIFRGLDGLVEATAVPGLEHLVVDTRPGATVRVPPEHYMEYALGAAVVRAGTPAEVTAALDTVQSLVRPVVDH</sequence>
<dbReference type="Gene3D" id="3.30.470.20">
    <property type="entry name" value="ATP-grasp fold, B domain"/>
    <property type="match status" value="1"/>
</dbReference>
<keyword evidence="1" id="KW-0436">Ligase</keyword>
<dbReference type="KEGG" id="sgj:IAG43_25515"/>
<protein>
    <submittedName>
        <fullName evidence="6">ATP-grasp domain-containing protein</fullName>
    </submittedName>
</protein>
<organism evidence="6 7">
    <name type="scientific">Streptomyces genisteinicus</name>
    <dbReference type="NCBI Taxonomy" id="2768068"/>
    <lineage>
        <taxon>Bacteria</taxon>
        <taxon>Bacillati</taxon>
        <taxon>Actinomycetota</taxon>
        <taxon>Actinomycetes</taxon>
        <taxon>Kitasatosporales</taxon>
        <taxon>Streptomycetaceae</taxon>
        <taxon>Streptomyces</taxon>
    </lineage>
</organism>
<proteinExistence type="predicted"/>
<dbReference type="PANTHER" id="PTHR43585:SF2">
    <property type="entry name" value="ATP-GRASP ENZYME FSQD"/>
    <property type="match status" value="1"/>
</dbReference>
<keyword evidence="3 4" id="KW-0067">ATP-binding</keyword>
<dbReference type="RefSeq" id="WP_187743014.1">
    <property type="nucleotide sequence ID" value="NZ_CP060825.1"/>
</dbReference>
<dbReference type="GO" id="GO:0046872">
    <property type="term" value="F:metal ion binding"/>
    <property type="evidence" value="ECO:0007669"/>
    <property type="project" value="InterPro"/>
</dbReference>
<dbReference type="PANTHER" id="PTHR43585">
    <property type="entry name" value="FUMIPYRROLE BIOSYNTHESIS PROTEIN C"/>
    <property type="match status" value="1"/>
</dbReference>
<evidence type="ECO:0000256" key="1">
    <source>
        <dbReference type="ARBA" id="ARBA00022598"/>
    </source>
</evidence>
<gene>
    <name evidence="6" type="ORF">IAG43_25515</name>
</gene>
<dbReference type="EMBL" id="CP060825">
    <property type="protein sequence ID" value="QNP65950.1"/>
    <property type="molecule type" value="Genomic_DNA"/>
</dbReference>
<keyword evidence="2 4" id="KW-0547">Nucleotide-binding</keyword>
<evidence type="ECO:0000256" key="4">
    <source>
        <dbReference type="PROSITE-ProRule" id="PRU00409"/>
    </source>
</evidence>
<dbReference type="Pfam" id="PF18603">
    <property type="entry name" value="LAL_C2"/>
    <property type="match status" value="1"/>
</dbReference>
<dbReference type="PROSITE" id="PS50975">
    <property type="entry name" value="ATP_GRASP"/>
    <property type="match status" value="1"/>
</dbReference>
<evidence type="ECO:0000259" key="5">
    <source>
        <dbReference type="PROSITE" id="PS50975"/>
    </source>
</evidence>
<dbReference type="Gene3D" id="3.40.50.20">
    <property type="match status" value="1"/>
</dbReference>